<dbReference type="AlphaFoldDB" id="A0A7R9INP8"/>
<organism evidence="1">
    <name type="scientific">Timema tahoe</name>
    <dbReference type="NCBI Taxonomy" id="61484"/>
    <lineage>
        <taxon>Eukaryota</taxon>
        <taxon>Metazoa</taxon>
        <taxon>Ecdysozoa</taxon>
        <taxon>Arthropoda</taxon>
        <taxon>Hexapoda</taxon>
        <taxon>Insecta</taxon>
        <taxon>Pterygota</taxon>
        <taxon>Neoptera</taxon>
        <taxon>Polyneoptera</taxon>
        <taxon>Phasmatodea</taxon>
        <taxon>Timematodea</taxon>
        <taxon>Timematoidea</taxon>
        <taxon>Timematidae</taxon>
        <taxon>Timema</taxon>
    </lineage>
</organism>
<reference evidence="1" key="1">
    <citation type="submission" date="2020-11" db="EMBL/GenBank/DDBJ databases">
        <authorList>
            <person name="Tran Van P."/>
        </authorList>
    </citation>
    <scope>NUCLEOTIDE SEQUENCE</scope>
</reference>
<accession>A0A7R9INP8</accession>
<gene>
    <name evidence="1" type="ORF">TTEB3V08_LOCUS9730</name>
</gene>
<evidence type="ECO:0000313" key="1">
    <source>
        <dbReference type="EMBL" id="CAD7461827.1"/>
    </source>
</evidence>
<protein>
    <submittedName>
        <fullName evidence="1">Uncharacterized protein</fullName>
    </submittedName>
</protein>
<sequence length="532" mass="60600">MGSYMIKEKIQKPYLALSELLNESWEGHSMETPEKGSVKTIRYPLPLVVNKLRRSSRKFPADYPWMVNWLATSIPECDYQRLGLGSAVMGGLGRTDTGRYPGGPLHVYVAISRLPMQPPYKTQHEREKLVKNTDPPVEPISGYRDECGYVPTVGRWGKWAELTGRGEWPPGRPLPLPAWGDPRPALLVDTVERYEELASHVELTVQQLLQAHHYNSVGNLIRFYRGFQASGLTSLTQFFREYSPPITAEHYTCVGLALELLRRLSNLETSFPGLTARLYLVSCEEAIDDLDCYHHEEEPDAMNSEKEHVMVALRVEVAGRPGILLSDPGYHIARVVTIMADNLYPHTGWFTQSNEPQCRKEYHYSALSPDSDYIVWRDRETRQGREKNTLGVIYVARPYLTPINVTERRNLVYNLCSLLARDAKGHLIAGIYFKVDNWEQEFSETNGPFFTMIYWSGEESKKIKVPFSRFLFQLPGDADITAKLVALCCRQLGWPEGKLEATLNGLATLLADKNFREQLLDLNHEIETACDD</sequence>
<dbReference type="EMBL" id="OE005257">
    <property type="protein sequence ID" value="CAD7461827.1"/>
    <property type="molecule type" value="Genomic_DNA"/>
</dbReference>
<name>A0A7R9INP8_9NEOP</name>
<proteinExistence type="predicted"/>